<proteinExistence type="predicted"/>
<evidence type="ECO:0000259" key="3">
    <source>
        <dbReference type="PROSITE" id="PS51201"/>
    </source>
</evidence>
<dbReference type="PATRIC" id="fig|2340.3.peg.2"/>
<keyword evidence="6" id="KW-1185">Reference proteome</keyword>
<name>A0A0B0H8R7_SOVGS</name>
<dbReference type="GO" id="GO:0006813">
    <property type="term" value="P:potassium ion transport"/>
    <property type="evidence" value="ECO:0007669"/>
    <property type="project" value="InterPro"/>
</dbReference>
<reference evidence="5 7" key="2">
    <citation type="submission" date="2016-11" db="EMBL/GenBank/DDBJ databases">
        <title>Mixed transmission modes and dynamic genome evolution in an obligate animal-bacterial symbiosis.</title>
        <authorList>
            <person name="Russell S.L."/>
            <person name="Corbett-Detig R.B."/>
            <person name="Cavanaugh C.M."/>
        </authorList>
    </citation>
    <scope>NUCLEOTIDE SEQUENCE [LARGE SCALE GENOMIC DNA]</scope>
    <source>
        <strain evidence="5">MA-KB16</strain>
    </source>
</reference>
<evidence type="ECO:0000313" key="4">
    <source>
        <dbReference type="EMBL" id="KHF25480.1"/>
    </source>
</evidence>
<dbReference type="SUPFAM" id="SSF81324">
    <property type="entry name" value="Voltage-gated potassium channels"/>
    <property type="match status" value="1"/>
</dbReference>
<feature type="transmembrane region" description="Helical" evidence="2">
    <location>
        <begin position="76"/>
        <end position="100"/>
    </location>
</feature>
<dbReference type="EMBL" id="JRAA01000001">
    <property type="protein sequence ID" value="KHF25480.1"/>
    <property type="molecule type" value="Genomic_DNA"/>
</dbReference>
<dbReference type="SUPFAM" id="SSF51735">
    <property type="entry name" value="NAD(P)-binding Rossmann-fold domains"/>
    <property type="match status" value="2"/>
</dbReference>
<evidence type="ECO:0000256" key="1">
    <source>
        <dbReference type="ARBA" id="ARBA00004651"/>
    </source>
</evidence>
<sequence length="572" mass="63498">MDSIVYLVFRSMRQPLLTLLMVYTVAVLGMVLIPGQDASGNPWHMDFFHAFYFVSFMATTIGFGEIPHEFTDAQRMWVLLSLYATVIAWIYALGILLALVKADAFQMALTTNRFSRRVRKISEPFYLLTGYGAVGSELCRDLTDRHQHVVVVDKDPETISALTLHNLRADVPAFIGNAAEPDTLVRAGLKHPMCSGVVGLTSSNLVNLKIALTSKLLNPTKQVICRADSATIEANMESFGTDYVVDPFETFSTHLSMALQAPGLYLLRQWLSSLSHAPLTEPVYPPKHGKWILCGFGRFGKAVYEILVDEGIEVTVIEATPEKTGSPHTDTVTGRGTEAETLREADIENSVGIIAGTDNDVDNLSIIMTAKEINSDLFVILRQNKRSNQSIVDAISADIVMHPSHIIASRIRMLLVTPMLHHFMDLARKKDDDWACELVSRMIAISSDRVPDVWELSVDCNEAEAVCKAIESGTRVTVGDLASSPSEREEQLPMIALLIESEGEFILLPDAGRELKTWDRILWASSPAVRNRIDWTLQNPVVLEYILTGEVQPRSPLMRFFNGKKKIPAGLN</sequence>
<gene>
    <name evidence="5" type="ORF">BOV88_05120</name>
    <name evidence="4" type="ORF">JV46_22570</name>
</gene>
<comment type="subcellular location">
    <subcellularLocation>
        <location evidence="1">Cell membrane</location>
        <topology evidence="1">Multi-pass membrane protein</topology>
    </subcellularLocation>
</comment>
<dbReference type="Proteomes" id="UP000190962">
    <property type="component" value="Unassembled WGS sequence"/>
</dbReference>
<evidence type="ECO:0000256" key="2">
    <source>
        <dbReference type="SAM" id="Phobius"/>
    </source>
</evidence>
<dbReference type="Gene3D" id="3.40.50.720">
    <property type="entry name" value="NAD(P)-binding Rossmann-like Domain"/>
    <property type="match status" value="2"/>
</dbReference>
<dbReference type="PANTHER" id="PTHR43833">
    <property type="entry name" value="POTASSIUM CHANNEL PROTEIN 2-RELATED-RELATED"/>
    <property type="match status" value="1"/>
</dbReference>
<dbReference type="Gene3D" id="1.10.287.70">
    <property type="match status" value="1"/>
</dbReference>
<feature type="transmembrane region" description="Helical" evidence="2">
    <location>
        <begin position="47"/>
        <end position="64"/>
    </location>
</feature>
<comment type="caution">
    <text evidence="4">The sequence shown here is derived from an EMBL/GenBank/DDBJ whole genome shotgun (WGS) entry which is preliminary data.</text>
</comment>
<dbReference type="OrthoDB" id="9781411at2"/>
<feature type="domain" description="RCK N-terminal" evidence="3">
    <location>
        <begin position="288"/>
        <end position="401"/>
    </location>
</feature>
<organism evidence="4 6">
    <name type="scientific">Solemya velum gill symbiont</name>
    <dbReference type="NCBI Taxonomy" id="2340"/>
    <lineage>
        <taxon>Bacteria</taxon>
        <taxon>Pseudomonadati</taxon>
        <taxon>Pseudomonadota</taxon>
        <taxon>Gammaproteobacteria</taxon>
        <taxon>sulfur-oxidizing symbionts</taxon>
    </lineage>
</organism>
<accession>A0A0B0H8R7</accession>
<protein>
    <submittedName>
        <fullName evidence="4">NAD-binding component of K+ transport system</fullName>
    </submittedName>
    <submittedName>
        <fullName evidence="5">Potassium transporter TrkA</fullName>
    </submittedName>
</protein>
<reference evidence="4 6" key="1">
    <citation type="journal article" date="2014" name="BMC Genomics">
        <title>The genome of the intracellular bacterium of the coastal bivalve, Solemya velum: a blueprint for thriving in and out of symbiosis.</title>
        <authorList>
            <person name="Dmytrenko O."/>
            <person name="Russell S.L."/>
            <person name="Loo W.T."/>
            <person name="Fontanez K.M."/>
            <person name="Liao L."/>
            <person name="Roeselers G."/>
            <person name="Sharma R."/>
            <person name="Stewart F.J."/>
            <person name="Newton I.L."/>
            <person name="Woyke T."/>
            <person name="Wu D."/>
            <person name="Lang J.M."/>
            <person name="Eisen J.A."/>
            <person name="Cavanaugh C.M."/>
        </authorList>
    </citation>
    <scope>NUCLEOTIDE SEQUENCE [LARGE SCALE GENOMIC DNA]</scope>
    <source>
        <strain evidence="4 6">WH</strain>
    </source>
</reference>
<feature type="transmembrane region" description="Helical" evidence="2">
    <location>
        <begin position="16"/>
        <end position="35"/>
    </location>
</feature>
<feature type="domain" description="RCK N-terminal" evidence="3">
    <location>
        <begin position="123"/>
        <end position="245"/>
    </location>
</feature>
<evidence type="ECO:0000313" key="7">
    <source>
        <dbReference type="Proteomes" id="UP000190962"/>
    </source>
</evidence>
<dbReference type="RefSeq" id="WP_043115133.1">
    <property type="nucleotide sequence ID" value="NZ_JRAA01000001.1"/>
</dbReference>
<evidence type="ECO:0000313" key="5">
    <source>
        <dbReference type="EMBL" id="OOY35317.1"/>
    </source>
</evidence>
<keyword evidence="2" id="KW-1133">Transmembrane helix</keyword>
<dbReference type="STRING" id="2340.JV46_22570"/>
<dbReference type="Pfam" id="PF07885">
    <property type="entry name" value="Ion_trans_2"/>
    <property type="match status" value="1"/>
</dbReference>
<dbReference type="PROSITE" id="PS51201">
    <property type="entry name" value="RCK_N"/>
    <property type="match status" value="2"/>
</dbReference>
<dbReference type="Proteomes" id="UP000030856">
    <property type="component" value="Unassembled WGS sequence"/>
</dbReference>
<dbReference type="GO" id="GO:0005886">
    <property type="term" value="C:plasma membrane"/>
    <property type="evidence" value="ECO:0007669"/>
    <property type="project" value="UniProtKB-SubCell"/>
</dbReference>
<dbReference type="InterPro" id="IPR036291">
    <property type="entry name" value="NAD(P)-bd_dom_sf"/>
</dbReference>
<dbReference type="InterPro" id="IPR050721">
    <property type="entry name" value="Trk_Ktr_HKT_K-transport"/>
</dbReference>
<dbReference type="EMBL" id="MPNX01000005">
    <property type="protein sequence ID" value="OOY35317.1"/>
    <property type="molecule type" value="Genomic_DNA"/>
</dbReference>
<keyword evidence="2" id="KW-0472">Membrane</keyword>
<dbReference type="InterPro" id="IPR003148">
    <property type="entry name" value="RCK_N"/>
</dbReference>
<dbReference type="AlphaFoldDB" id="A0A0B0H8R7"/>
<dbReference type="PANTHER" id="PTHR43833:SF4">
    <property type="entry name" value="RCK N-TERMINAL DOMAIN-CONTAINING PROTEIN"/>
    <property type="match status" value="1"/>
</dbReference>
<dbReference type="InterPro" id="IPR013099">
    <property type="entry name" value="K_chnl_dom"/>
</dbReference>
<keyword evidence="2" id="KW-0812">Transmembrane</keyword>
<dbReference type="eggNOG" id="COG1226">
    <property type="taxonomic scope" value="Bacteria"/>
</dbReference>
<evidence type="ECO:0000313" key="6">
    <source>
        <dbReference type="Proteomes" id="UP000030856"/>
    </source>
</evidence>
<dbReference type="Pfam" id="PF02254">
    <property type="entry name" value="TrkA_N"/>
    <property type="match status" value="2"/>
</dbReference>